<protein>
    <submittedName>
        <fullName evidence="1">Uncharacterized protein</fullName>
    </submittedName>
</protein>
<evidence type="ECO:0000313" key="1">
    <source>
        <dbReference type="EMBL" id="SFV90819.1"/>
    </source>
</evidence>
<dbReference type="EMBL" id="FPIB01000024">
    <property type="protein sequence ID" value="SFV90819.1"/>
    <property type="molecule type" value="Genomic_DNA"/>
</dbReference>
<dbReference type="SUPFAM" id="SSF53146">
    <property type="entry name" value="Nitrogenase accessory factor-like"/>
    <property type="match status" value="1"/>
</dbReference>
<accession>A0A1W1EA87</accession>
<sequence length="102" mass="11850">MLIWIPVAEDKGRDSTIVPQLEAKKWALVDFDAGEMQSLAFYDNIEALGGEWVDFIILANKFENYLDYMNEGMMVLVVRQEQRTIEEIIEAFKFKELDEIGL</sequence>
<reference evidence="1" key="1">
    <citation type="submission" date="2016-10" db="EMBL/GenBank/DDBJ databases">
        <authorList>
            <person name="de Groot N.N."/>
        </authorList>
    </citation>
    <scope>NUCLEOTIDE SEQUENCE</scope>
</reference>
<name>A0A1W1EA87_9ZZZZ</name>
<proteinExistence type="predicted"/>
<gene>
    <name evidence="1" type="ORF">MNB_SV-4-395</name>
</gene>
<organism evidence="1">
    <name type="scientific">hydrothermal vent metagenome</name>
    <dbReference type="NCBI Taxonomy" id="652676"/>
    <lineage>
        <taxon>unclassified sequences</taxon>
        <taxon>metagenomes</taxon>
        <taxon>ecological metagenomes</taxon>
    </lineage>
</organism>
<dbReference type="InterPro" id="IPR036105">
    <property type="entry name" value="DiNase_FeMo-co_biosyn_sf"/>
</dbReference>
<dbReference type="AlphaFoldDB" id="A0A1W1EA87"/>